<feature type="region of interest" description="Disordered" evidence="1">
    <location>
        <begin position="56"/>
        <end position="95"/>
    </location>
</feature>
<accession>A0A6J8B554</accession>
<dbReference type="AlphaFoldDB" id="A0A6J8B554"/>
<organism evidence="2 3">
    <name type="scientific">Mytilus coruscus</name>
    <name type="common">Sea mussel</name>
    <dbReference type="NCBI Taxonomy" id="42192"/>
    <lineage>
        <taxon>Eukaryota</taxon>
        <taxon>Metazoa</taxon>
        <taxon>Spiralia</taxon>
        <taxon>Lophotrochozoa</taxon>
        <taxon>Mollusca</taxon>
        <taxon>Bivalvia</taxon>
        <taxon>Autobranchia</taxon>
        <taxon>Pteriomorphia</taxon>
        <taxon>Mytilida</taxon>
        <taxon>Mytiloidea</taxon>
        <taxon>Mytilidae</taxon>
        <taxon>Mytilinae</taxon>
        <taxon>Mytilus</taxon>
    </lineage>
</organism>
<dbReference type="EMBL" id="CACVKT020002619">
    <property type="protein sequence ID" value="CAC5379058.1"/>
    <property type="molecule type" value="Genomic_DNA"/>
</dbReference>
<evidence type="ECO:0000313" key="3">
    <source>
        <dbReference type="Proteomes" id="UP000507470"/>
    </source>
</evidence>
<reference evidence="2 3" key="1">
    <citation type="submission" date="2020-06" db="EMBL/GenBank/DDBJ databases">
        <authorList>
            <person name="Li R."/>
            <person name="Bekaert M."/>
        </authorList>
    </citation>
    <scope>NUCLEOTIDE SEQUENCE [LARGE SCALE GENOMIC DNA]</scope>
    <source>
        <strain evidence="3">wild</strain>
    </source>
</reference>
<proteinExistence type="predicted"/>
<protein>
    <submittedName>
        <fullName evidence="2">Uncharacterized protein</fullName>
    </submittedName>
</protein>
<evidence type="ECO:0000256" key="1">
    <source>
        <dbReference type="SAM" id="MobiDB-lite"/>
    </source>
</evidence>
<dbReference type="Proteomes" id="UP000507470">
    <property type="component" value="Unassembled WGS sequence"/>
</dbReference>
<feature type="compositionally biased region" description="Basic and acidic residues" evidence="1">
    <location>
        <begin position="285"/>
        <end position="295"/>
    </location>
</feature>
<sequence>MKIIKTYDKDSTSSIPTKRDTKINNKTFIPECRTEGMDSKDPFCPNEMINQAKKEIKMHSGKEDSSSGNNIEHMNDGPISKPSLKKTKEAQNKNSTSLCHTTNELTASFPGNKESQRSTNNFSRIGVFERHMRKHTDLLGGTTSDYLELKDMKAHNKESDLLVQTTEEVHTNQQEPVSSMKEIEETVAKDFQSEFIKKKFIKIDNKVSTSPIQTKRNTKIYKKIATANYNKEYLNKDPTSNSSIKKTKETQNKKSISPCHATNKELHAQFPGNKESQRSTNNVNKPDKRSKERHMSISCPKLPKNNSVVQHFKTHKGGWPYAYLFKKGNEIKTKQFIDKDFQLHTTDQTFCTSIKDVDMLIKDSENTCSAQSDEETHSEEWQVVGFTTHDSEMINDNAVYDHFKLKDMKMHNKESDLLVQTNEEMYTRKPEPVSSVSTKDETVAKDFISDNKMKIIETYDKDSTSSIPTKRDTKINNKTFIPECRTEGMDSKNPFCPNEMINQAKKEIKMHSGKEDSSSGNNIEHMNDGPISKPSLKKTKEAQNKIQHLFVIQPMN</sequence>
<name>A0A6J8B554_MYTCO</name>
<feature type="compositionally biased region" description="Basic and acidic residues" evidence="1">
    <location>
        <begin position="56"/>
        <end position="65"/>
    </location>
</feature>
<feature type="region of interest" description="Disordered" evidence="1">
    <location>
        <begin position="233"/>
        <end position="304"/>
    </location>
</feature>
<feature type="region of interest" description="Disordered" evidence="1">
    <location>
        <begin position="1"/>
        <end position="22"/>
    </location>
</feature>
<evidence type="ECO:0000313" key="2">
    <source>
        <dbReference type="EMBL" id="CAC5379058.1"/>
    </source>
</evidence>
<keyword evidence="3" id="KW-1185">Reference proteome</keyword>
<gene>
    <name evidence="2" type="ORF">MCOR_15160</name>
</gene>
<feature type="region of interest" description="Disordered" evidence="1">
    <location>
        <begin position="511"/>
        <end position="541"/>
    </location>
</feature>